<keyword evidence="2" id="KW-1185">Reference proteome</keyword>
<name>A0ACC2A836_DIPCM</name>
<evidence type="ECO:0000313" key="1">
    <source>
        <dbReference type="EMBL" id="KAJ7513713.1"/>
    </source>
</evidence>
<comment type="caution">
    <text evidence="1">The sequence shown here is derived from an EMBL/GenBank/DDBJ whole genome shotgun (WGS) entry which is preliminary data.</text>
</comment>
<accession>A0ACC2A836</accession>
<dbReference type="EMBL" id="CM055114">
    <property type="protein sequence ID" value="KAJ7513713.1"/>
    <property type="molecule type" value="Genomic_DNA"/>
</dbReference>
<reference evidence="2" key="1">
    <citation type="journal article" date="2024" name="Proc. Natl. Acad. Sci. U.S.A.">
        <title>Extraordinary preservation of gene collinearity over three hundred million years revealed in homosporous lycophytes.</title>
        <authorList>
            <person name="Li C."/>
            <person name="Wickell D."/>
            <person name="Kuo L.Y."/>
            <person name="Chen X."/>
            <person name="Nie B."/>
            <person name="Liao X."/>
            <person name="Peng D."/>
            <person name="Ji J."/>
            <person name="Jenkins J."/>
            <person name="Williams M."/>
            <person name="Shu S."/>
            <person name="Plott C."/>
            <person name="Barry K."/>
            <person name="Rajasekar S."/>
            <person name="Grimwood J."/>
            <person name="Han X."/>
            <person name="Sun S."/>
            <person name="Hou Z."/>
            <person name="He W."/>
            <person name="Dai G."/>
            <person name="Sun C."/>
            <person name="Schmutz J."/>
            <person name="Leebens-Mack J.H."/>
            <person name="Li F.W."/>
            <person name="Wang L."/>
        </authorList>
    </citation>
    <scope>NUCLEOTIDE SEQUENCE [LARGE SCALE GENOMIC DNA]</scope>
    <source>
        <strain evidence="2">cv. PW_Plant_1</strain>
    </source>
</reference>
<proteinExistence type="predicted"/>
<organism evidence="1 2">
    <name type="scientific">Diphasiastrum complanatum</name>
    <name type="common">Issler's clubmoss</name>
    <name type="synonym">Lycopodium complanatum</name>
    <dbReference type="NCBI Taxonomy" id="34168"/>
    <lineage>
        <taxon>Eukaryota</taxon>
        <taxon>Viridiplantae</taxon>
        <taxon>Streptophyta</taxon>
        <taxon>Embryophyta</taxon>
        <taxon>Tracheophyta</taxon>
        <taxon>Lycopodiopsida</taxon>
        <taxon>Lycopodiales</taxon>
        <taxon>Lycopodiaceae</taxon>
        <taxon>Lycopodioideae</taxon>
        <taxon>Diphasiastrum</taxon>
    </lineage>
</organism>
<sequence length="574" mass="63376">MAGGGIVEGGGTRAHLYEGRTTSFVVIACIVAASGGLIFGYDIGISGGVTSMDDFLVKFFPVVERHKNQSTKDQDYCKYDNQKLTAFTSSLYLAGLVASFGASGVTRRFGRRPSILFGGFSFLIGAALNAAAVNLPMLILGRIMLGVGIGFGNQVISPLFYGLLENNMKKIDQKGEFRRTLPNYCCRLLFPEAVPLYLSEMAPAKLRGGLNIMFQFAINIGILAANLINYGTAKIKPWGWRLSLGLAAVPAALMFVGGLFLPETSNSLIERGHLEKGRALLVKVRGTTNVDAEFEDMVDASKKANEVKHPFRNILKKRNRPQLVMATFIPFFQQLTGINAIMFYAPVLFKTIGFGGDASLYSAVITGAVNALAIFVSIFAVDRLGRRILFLQAGVQMFISQMVIGIILGEKFGGSKQMSKDFGVFVVIVICIYVAGFAWSWGPLGWLVPSEIFPLETRSAGQSITVSVNLFFTFVIAQSFLAMLCHFKYGIFLFFAGWVVVMSIFVYLFLPETKSVPIEEMINVWRKHWFWKQIIPAIDLYNGDEKLDWHFQSKDYAENQTVQLSGSGFNKEHM</sequence>
<dbReference type="Proteomes" id="UP001162992">
    <property type="component" value="Chromosome 23"/>
</dbReference>
<evidence type="ECO:0000313" key="2">
    <source>
        <dbReference type="Proteomes" id="UP001162992"/>
    </source>
</evidence>
<protein>
    <submittedName>
        <fullName evidence="1">Uncharacterized protein</fullName>
    </submittedName>
</protein>
<gene>
    <name evidence="1" type="ORF">O6H91_23G011800</name>
</gene>